<reference evidence="6" key="1">
    <citation type="journal article" date="2021" name="Cell">
        <title>Tracing the genetic footprints of vertebrate landing in non-teleost ray-finned fishes.</title>
        <authorList>
            <person name="Bi X."/>
            <person name="Wang K."/>
            <person name="Yang L."/>
            <person name="Pan H."/>
            <person name="Jiang H."/>
            <person name="Wei Q."/>
            <person name="Fang M."/>
            <person name="Yu H."/>
            <person name="Zhu C."/>
            <person name="Cai Y."/>
            <person name="He Y."/>
            <person name="Gan X."/>
            <person name="Zeng H."/>
            <person name="Yu D."/>
            <person name="Zhu Y."/>
            <person name="Jiang H."/>
            <person name="Qiu Q."/>
            <person name="Yang H."/>
            <person name="Zhang Y.E."/>
            <person name="Wang W."/>
            <person name="Zhu M."/>
            <person name="He S."/>
            <person name="Zhang G."/>
        </authorList>
    </citation>
    <scope>NUCLEOTIDE SEQUENCE</scope>
    <source>
        <strain evidence="6">Allg_001</strain>
    </source>
</reference>
<dbReference type="PANTHER" id="PTHR11471">
    <property type="entry name" value="TUMOR NECROSIS FACTOR FAMILY MEMBER"/>
    <property type="match status" value="1"/>
</dbReference>
<dbReference type="SUPFAM" id="SSF49842">
    <property type="entry name" value="TNF-like"/>
    <property type="match status" value="1"/>
</dbReference>
<dbReference type="GO" id="GO:0006955">
    <property type="term" value="P:immune response"/>
    <property type="evidence" value="ECO:0007669"/>
    <property type="project" value="InterPro"/>
</dbReference>
<dbReference type="GO" id="GO:0016020">
    <property type="term" value="C:membrane"/>
    <property type="evidence" value="ECO:0007669"/>
    <property type="project" value="UniProtKB-SubCell"/>
</dbReference>
<organism evidence="6 7">
    <name type="scientific">Atractosteus spatula</name>
    <name type="common">Alligator gar</name>
    <name type="synonym">Lepisosteus spatula</name>
    <dbReference type="NCBI Taxonomy" id="7917"/>
    <lineage>
        <taxon>Eukaryota</taxon>
        <taxon>Metazoa</taxon>
        <taxon>Chordata</taxon>
        <taxon>Craniata</taxon>
        <taxon>Vertebrata</taxon>
        <taxon>Euteleostomi</taxon>
        <taxon>Actinopterygii</taxon>
        <taxon>Neopterygii</taxon>
        <taxon>Holostei</taxon>
        <taxon>Semionotiformes</taxon>
        <taxon>Lepisosteidae</taxon>
        <taxon>Atractosteus</taxon>
    </lineage>
</organism>
<keyword evidence="4" id="KW-0472">Membrane</keyword>
<keyword evidence="3" id="KW-0202">Cytokine</keyword>
<dbReference type="CDD" id="cd00184">
    <property type="entry name" value="TNF"/>
    <property type="match status" value="1"/>
</dbReference>
<dbReference type="InterPro" id="IPR006052">
    <property type="entry name" value="TNF_dom"/>
</dbReference>
<feature type="non-terminal residue" evidence="6">
    <location>
        <position position="1"/>
    </location>
</feature>
<dbReference type="GO" id="GO:0005615">
    <property type="term" value="C:extracellular space"/>
    <property type="evidence" value="ECO:0007669"/>
    <property type="project" value="UniProtKB-KW"/>
</dbReference>
<evidence type="ECO:0000313" key="7">
    <source>
        <dbReference type="Proteomes" id="UP000736164"/>
    </source>
</evidence>
<sequence length="145" mass="16928">NQVSPCFQGFNCNVSKDGKMFWESTTGDAFTYKMNYKDGSLVIKTKGFYFIYSKICFSELHYRTTDKATFKHGIYKLTQTYPADLELMSSESYHRRNDREEMFDNSFLGGIYYLTEGDQIFVKVNECKLIQMQSTSQNFFGAFLI</sequence>
<dbReference type="InterPro" id="IPR021184">
    <property type="entry name" value="TNF_CS"/>
</dbReference>
<protein>
    <submittedName>
        <fullName evidence="6">TNF14 factor</fullName>
    </submittedName>
</protein>
<evidence type="ECO:0000313" key="6">
    <source>
        <dbReference type="EMBL" id="MBN3323464.1"/>
    </source>
</evidence>
<comment type="similarity">
    <text evidence="2">Belongs to the tumor necrosis factor family.</text>
</comment>
<dbReference type="SMART" id="SM00207">
    <property type="entry name" value="TNF"/>
    <property type="match status" value="1"/>
</dbReference>
<dbReference type="InterPro" id="IPR008983">
    <property type="entry name" value="Tumour_necrosis_fac-like_dom"/>
</dbReference>
<dbReference type="PROSITE" id="PS00251">
    <property type="entry name" value="THD_1"/>
    <property type="match status" value="1"/>
</dbReference>
<feature type="domain" description="THD" evidence="5">
    <location>
        <begin position="1"/>
        <end position="145"/>
    </location>
</feature>
<evidence type="ECO:0000256" key="2">
    <source>
        <dbReference type="ARBA" id="ARBA00008670"/>
    </source>
</evidence>
<dbReference type="InterPro" id="IPR006053">
    <property type="entry name" value="TNF"/>
</dbReference>
<dbReference type="Proteomes" id="UP000736164">
    <property type="component" value="Unassembled WGS sequence"/>
</dbReference>
<dbReference type="GO" id="GO:0005164">
    <property type="term" value="F:tumor necrosis factor receptor binding"/>
    <property type="evidence" value="ECO:0007669"/>
    <property type="project" value="InterPro"/>
</dbReference>
<dbReference type="PANTHER" id="PTHR11471:SF34">
    <property type="entry name" value="TUMOR NECROSIS FACTOR LIGAND SUPERFAMILY MEMBER 14"/>
    <property type="match status" value="1"/>
</dbReference>
<name>A0A8J7TH78_ATRSP</name>
<dbReference type="Pfam" id="PF00229">
    <property type="entry name" value="TNF"/>
    <property type="match status" value="1"/>
</dbReference>
<comment type="caution">
    <text evidence="6">The sequence shown here is derived from an EMBL/GenBank/DDBJ whole genome shotgun (WGS) entry which is preliminary data.</text>
</comment>
<gene>
    <name evidence="6" type="primary">Tnfsf14_3</name>
    <name evidence="6" type="ORF">GTO95_0003388</name>
</gene>
<dbReference type="EMBL" id="JAAWVO010065355">
    <property type="protein sequence ID" value="MBN3323464.1"/>
    <property type="molecule type" value="Genomic_DNA"/>
</dbReference>
<dbReference type="PRINTS" id="PR01234">
    <property type="entry name" value="TNECROSISFCT"/>
</dbReference>
<evidence type="ECO:0000256" key="4">
    <source>
        <dbReference type="ARBA" id="ARBA00023136"/>
    </source>
</evidence>
<evidence type="ECO:0000256" key="3">
    <source>
        <dbReference type="ARBA" id="ARBA00022514"/>
    </source>
</evidence>
<dbReference type="PROSITE" id="PS50049">
    <property type="entry name" value="THD_2"/>
    <property type="match status" value="1"/>
</dbReference>
<feature type="non-terminal residue" evidence="6">
    <location>
        <position position="145"/>
    </location>
</feature>
<dbReference type="Gene3D" id="2.60.120.40">
    <property type="match status" value="1"/>
</dbReference>
<dbReference type="GO" id="GO:0005125">
    <property type="term" value="F:cytokine activity"/>
    <property type="evidence" value="ECO:0007669"/>
    <property type="project" value="UniProtKB-KW"/>
</dbReference>
<proteinExistence type="inferred from homology"/>
<evidence type="ECO:0000256" key="1">
    <source>
        <dbReference type="ARBA" id="ARBA00004370"/>
    </source>
</evidence>
<comment type="subcellular location">
    <subcellularLocation>
        <location evidence="1">Membrane</location>
    </subcellularLocation>
</comment>
<evidence type="ECO:0000259" key="5">
    <source>
        <dbReference type="PROSITE" id="PS50049"/>
    </source>
</evidence>
<dbReference type="AlphaFoldDB" id="A0A8J7TH78"/>
<keyword evidence="7" id="KW-1185">Reference proteome</keyword>
<accession>A0A8J7TH78</accession>